<dbReference type="Proteomes" id="UP000050761">
    <property type="component" value="Unassembled WGS sequence"/>
</dbReference>
<name>A0A183FDV3_HELPZ</name>
<gene>
    <name evidence="1" type="ORF">HPBE_LOCUS4471</name>
</gene>
<accession>A0A3P7WKR9</accession>
<reference evidence="1 2" key="1">
    <citation type="submission" date="2018-11" db="EMBL/GenBank/DDBJ databases">
        <authorList>
            <consortium name="Pathogen Informatics"/>
        </authorList>
    </citation>
    <scope>NUCLEOTIDE SEQUENCE [LARGE SCALE GENOMIC DNA]</scope>
</reference>
<proteinExistence type="predicted"/>
<accession>A0A183FDV3</accession>
<dbReference type="AlphaFoldDB" id="A0A183FDV3"/>
<evidence type="ECO:0000313" key="1">
    <source>
        <dbReference type="EMBL" id="VDO61356.1"/>
    </source>
</evidence>
<sequence>MVSQFRRERSKRVSFARRRYLLLRHPVADATLGPDSDEAREACSFWNGTRLSEQVRRRFPDESEGAFATRAQLGANGRQETSAREKVERSGLCPISLVQSHSVPFPKCIVFLLYTQQRRSL</sequence>
<keyword evidence="2" id="KW-1185">Reference proteome</keyword>
<evidence type="ECO:0000313" key="2">
    <source>
        <dbReference type="Proteomes" id="UP000050761"/>
    </source>
</evidence>
<dbReference type="WBParaSite" id="HPBE_0000447001-mRNA-1">
    <property type="protein sequence ID" value="HPBE_0000447001-mRNA-1"/>
    <property type="gene ID" value="HPBE_0000447001"/>
</dbReference>
<evidence type="ECO:0000313" key="3">
    <source>
        <dbReference type="WBParaSite" id="HPBE_0000447001-mRNA-1"/>
    </source>
</evidence>
<reference evidence="3" key="2">
    <citation type="submission" date="2019-09" db="UniProtKB">
        <authorList>
            <consortium name="WormBaseParasite"/>
        </authorList>
    </citation>
    <scope>IDENTIFICATION</scope>
</reference>
<protein>
    <submittedName>
        <fullName evidence="1 3">Uncharacterized protein</fullName>
    </submittedName>
</protein>
<dbReference type="EMBL" id="UZAH01025319">
    <property type="protein sequence ID" value="VDO61356.1"/>
    <property type="molecule type" value="Genomic_DNA"/>
</dbReference>
<organism evidence="2 3">
    <name type="scientific">Heligmosomoides polygyrus</name>
    <name type="common">Parasitic roundworm</name>
    <dbReference type="NCBI Taxonomy" id="6339"/>
    <lineage>
        <taxon>Eukaryota</taxon>
        <taxon>Metazoa</taxon>
        <taxon>Ecdysozoa</taxon>
        <taxon>Nematoda</taxon>
        <taxon>Chromadorea</taxon>
        <taxon>Rhabditida</taxon>
        <taxon>Rhabditina</taxon>
        <taxon>Rhabditomorpha</taxon>
        <taxon>Strongyloidea</taxon>
        <taxon>Heligmosomidae</taxon>
        <taxon>Heligmosomoides</taxon>
    </lineage>
</organism>